<name>A0A914XRV2_9BILA</name>
<dbReference type="Proteomes" id="UP000887577">
    <property type="component" value="Unplaced"/>
</dbReference>
<evidence type="ECO:0000256" key="5">
    <source>
        <dbReference type="ARBA" id="ARBA00023163"/>
    </source>
</evidence>
<evidence type="ECO:0000256" key="3">
    <source>
        <dbReference type="ARBA" id="ARBA00023015"/>
    </source>
</evidence>
<keyword evidence="3" id="KW-0805">Transcription regulation</keyword>
<organism evidence="10 11">
    <name type="scientific">Panagrolaimus superbus</name>
    <dbReference type="NCBI Taxonomy" id="310955"/>
    <lineage>
        <taxon>Eukaryota</taxon>
        <taxon>Metazoa</taxon>
        <taxon>Ecdysozoa</taxon>
        <taxon>Nematoda</taxon>
        <taxon>Chromadorea</taxon>
        <taxon>Rhabditida</taxon>
        <taxon>Tylenchina</taxon>
        <taxon>Panagrolaimomorpha</taxon>
        <taxon>Panagrolaimoidea</taxon>
        <taxon>Panagrolaimidae</taxon>
        <taxon>Panagrolaimus</taxon>
    </lineage>
</organism>
<evidence type="ECO:0000256" key="4">
    <source>
        <dbReference type="ARBA" id="ARBA00023125"/>
    </source>
</evidence>
<dbReference type="GO" id="GO:0000978">
    <property type="term" value="F:RNA polymerase II cis-regulatory region sequence-specific DNA binding"/>
    <property type="evidence" value="ECO:0007669"/>
    <property type="project" value="TreeGrafter"/>
</dbReference>
<feature type="compositionally biased region" description="Polar residues" evidence="8">
    <location>
        <begin position="272"/>
        <end position="287"/>
    </location>
</feature>
<feature type="compositionally biased region" description="Low complexity" evidence="8">
    <location>
        <begin position="203"/>
        <end position="226"/>
    </location>
</feature>
<keyword evidence="6" id="KW-0539">Nucleus</keyword>
<feature type="coiled-coil region" evidence="7">
    <location>
        <begin position="301"/>
        <end position="347"/>
    </location>
</feature>
<dbReference type="PANTHER" id="PTHR46164:SF3">
    <property type="entry name" value="ATF6, ISOFORM C"/>
    <property type="match status" value="1"/>
</dbReference>
<dbReference type="InterPro" id="IPR051882">
    <property type="entry name" value="ATF_bZIP_TF"/>
</dbReference>
<dbReference type="GO" id="GO:0030968">
    <property type="term" value="P:endoplasmic reticulum unfolded protein response"/>
    <property type="evidence" value="ECO:0007669"/>
    <property type="project" value="TreeGrafter"/>
</dbReference>
<dbReference type="AlphaFoldDB" id="A0A914XRV2"/>
<keyword evidence="4" id="KW-0238">DNA-binding</keyword>
<dbReference type="SUPFAM" id="SSF57959">
    <property type="entry name" value="Leucine zipper domain"/>
    <property type="match status" value="1"/>
</dbReference>
<accession>A0A914XRV2</accession>
<evidence type="ECO:0000256" key="7">
    <source>
        <dbReference type="SAM" id="Coils"/>
    </source>
</evidence>
<dbReference type="GO" id="GO:0005634">
    <property type="term" value="C:nucleus"/>
    <property type="evidence" value="ECO:0007669"/>
    <property type="project" value="TreeGrafter"/>
</dbReference>
<evidence type="ECO:0000313" key="10">
    <source>
        <dbReference type="Proteomes" id="UP000887577"/>
    </source>
</evidence>
<dbReference type="Pfam" id="PF00170">
    <property type="entry name" value="bZIP_1"/>
    <property type="match status" value="1"/>
</dbReference>
<proteinExistence type="inferred from homology"/>
<evidence type="ECO:0000256" key="1">
    <source>
        <dbReference type="ARBA" id="ARBA00004167"/>
    </source>
</evidence>
<dbReference type="PROSITE" id="PS50217">
    <property type="entry name" value="BZIP"/>
    <property type="match status" value="1"/>
</dbReference>
<feature type="compositionally biased region" description="Basic and acidic residues" evidence="8">
    <location>
        <begin position="288"/>
        <end position="300"/>
    </location>
</feature>
<sequence length="673" mass="76258">MESIDDIDLYGIEELLGHGDDLRLLTNDWPGNDPLSDSNDIHTIDDYFNQDNSGSSSNEAYTPSTIDSGNHSPTTTSSSSENYQPQYIWQEQYQQPQEGVQEYIVTDENGYQHHIPPQVDLEAIEELLNDRNATFTYVPSPDSYESMSSPPGSNNNYIIQTTPPSHQQLSPQQTFILPSIPRSNNRSNPYPLILPKNVKPRQEQQQRSQDSDIQIISSTPTPQPTQTIILNPNDLQRIQTAISAQQSQSQTFYVPASSISLTPIPLNSENLTSSTPLSLQNSTQNSKSQEDVDFSRKCEDRKIRNRQAAQLSRERKKAENDQMKALISRYENENTELKKENFRLKQRISELEGYFVFPKESKKNVAKAVGVSLMVVMMFVSFPGAMKNFSPTTIETEPTHIRSIRTIPNISENAIAHVGSRALLAVEDYDPGEDSYDAEFKSPPLNSTNATTAGSCPNHFLNATERIRVNNDLISWIDRHEKMNLVQLRSGKSPFLIYNSRNILFPQAPLKQEGPLKSNSTDLVNISNHMRRSERRRHKESGHQKTLRERAWRHLELINTPMGPKPYQEEQKIGGTELAVPINIQEQIMKQLAAQLKQKDDMLYVMALKDYFILPRTATNSTELKLSIVLPALSFNSSQPNHLTMMRIECSVISTSLFFLPDRLVSLFNGSMN</sequence>
<feature type="region of interest" description="Disordered" evidence="8">
    <location>
        <begin position="272"/>
        <end position="300"/>
    </location>
</feature>
<comment type="subcellular location">
    <subcellularLocation>
        <location evidence="1">Membrane</location>
        <topology evidence="1">Single-pass membrane protein</topology>
    </subcellularLocation>
</comment>
<evidence type="ECO:0000313" key="11">
    <source>
        <dbReference type="WBParaSite" id="PSU_v2.g10722.t1"/>
    </source>
</evidence>
<keyword evidence="7" id="KW-0175">Coiled coil</keyword>
<feature type="compositionally biased region" description="Polar residues" evidence="8">
    <location>
        <begin position="49"/>
        <end position="82"/>
    </location>
</feature>
<dbReference type="GO" id="GO:0016020">
    <property type="term" value="C:membrane"/>
    <property type="evidence" value="ECO:0007669"/>
    <property type="project" value="UniProtKB-SubCell"/>
</dbReference>
<comment type="similarity">
    <text evidence="2">Belongs to the bZIP family. ATF subfamily.</text>
</comment>
<evidence type="ECO:0000259" key="9">
    <source>
        <dbReference type="PROSITE" id="PS50217"/>
    </source>
</evidence>
<dbReference type="CDD" id="cd14686">
    <property type="entry name" value="bZIP"/>
    <property type="match status" value="1"/>
</dbReference>
<feature type="domain" description="BZIP" evidence="9">
    <location>
        <begin position="295"/>
        <end position="352"/>
    </location>
</feature>
<feature type="compositionally biased region" description="Polar residues" evidence="8">
    <location>
        <begin position="141"/>
        <end position="188"/>
    </location>
</feature>
<evidence type="ECO:0000256" key="6">
    <source>
        <dbReference type="ARBA" id="ARBA00023242"/>
    </source>
</evidence>
<evidence type="ECO:0000256" key="2">
    <source>
        <dbReference type="ARBA" id="ARBA00009050"/>
    </source>
</evidence>
<keyword evidence="10" id="KW-1185">Reference proteome</keyword>
<dbReference type="InterPro" id="IPR046347">
    <property type="entry name" value="bZIP_sf"/>
</dbReference>
<keyword evidence="5" id="KW-0804">Transcription</keyword>
<dbReference type="WBParaSite" id="PSU_v2.g10722.t1">
    <property type="protein sequence ID" value="PSU_v2.g10722.t1"/>
    <property type="gene ID" value="PSU_v2.g10722"/>
</dbReference>
<dbReference type="SMART" id="SM00338">
    <property type="entry name" value="BRLZ"/>
    <property type="match status" value="1"/>
</dbReference>
<protein>
    <submittedName>
        <fullName evidence="11">BZIP domain-containing protein</fullName>
    </submittedName>
</protein>
<dbReference type="PANTHER" id="PTHR46164">
    <property type="entry name" value="ATF6, ISOFORM C"/>
    <property type="match status" value="1"/>
</dbReference>
<feature type="region of interest" description="Disordered" evidence="8">
    <location>
        <begin position="141"/>
        <end position="226"/>
    </location>
</feature>
<dbReference type="Gene3D" id="1.20.5.170">
    <property type="match status" value="1"/>
</dbReference>
<reference evidence="11" key="1">
    <citation type="submission" date="2022-11" db="UniProtKB">
        <authorList>
            <consortium name="WormBaseParasite"/>
        </authorList>
    </citation>
    <scope>IDENTIFICATION</scope>
</reference>
<feature type="region of interest" description="Disordered" evidence="8">
    <location>
        <begin position="47"/>
        <end position="82"/>
    </location>
</feature>
<dbReference type="InterPro" id="IPR004827">
    <property type="entry name" value="bZIP"/>
</dbReference>
<dbReference type="GO" id="GO:0000981">
    <property type="term" value="F:DNA-binding transcription factor activity, RNA polymerase II-specific"/>
    <property type="evidence" value="ECO:0007669"/>
    <property type="project" value="TreeGrafter"/>
</dbReference>
<evidence type="ECO:0000256" key="8">
    <source>
        <dbReference type="SAM" id="MobiDB-lite"/>
    </source>
</evidence>